<dbReference type="Gene3D" id="1.10.10.10">
    <property type="entry name" value="Winged helix-like DNA-binding domain superfamily/Winged helix DNA-binding domain"/>
    <property type="match status" value="1"/>
</dbReference>
<dbReference type="SMART" id="SM00421">
    <property type="entry name" value="HTH_LUXR"/>
    <property type="match status" value="1"/>
</dbReference>
<dbReference type="GO" id="GO:0003677">
    <property type="term" value="F:DNA binding"/>
    <property type="evidence" value="ECO:0007669"/>
    <property type="project" value="UniProtKB-KW"/>
</dbReference>
<feature type="transmembrane region" description="Helical" evidence="4">
    <location>
        <begin position="124"/>
        <end position="142"/>
    </location>
</feature>
<feature type="transmembrane region" description="Helical" evidence="4">
    <location>
        <begin position="20"/>
        <end position="43"/>
    </location>
</feature>
<evidence type="ECO:0000256" key="1">
    <source>
        <dbReference type="ARBA" id="ARBA00023015"/>
    </source>
</evidence>
<evidence type="ECO:0000313" key="7">
    <source>
        <dbReference type="Proteomes" id="UP000004198"/>
    </source>
</evidence>
<dbReference type="Pfam" id="PF00196">
    <property type="entry name" value="GerE"/>
    <property type="match status" value="1"/>
</dbReference>
<dbReference type="GO" id="GO:0006355">
    <property type="term" value="P:regulation of DNA-templated transcription"/>
    <property type="evidence" value="ECO:0007669"/>
    <property type="project" value="InterPro"/>
</dbReference>
<dbReference type="InterPro" id="IPR016032">
    <property type="entry name" value="Sig_transdc_resp-reg_C-effctor"/>
</dbReference>
<gene>
    <name evidence="6" type="ORF">CcarbDRAFT_0066</name>
</gene>
<proteinExistence type="predicted"/>
<protein>
    <submittedName>
        <fullName evidence="6">Transcriptional regulator, LuxR family</fullName>
    </submittedName>
</protein>
<keyword evidence="4" id="KW-0812">Transmembrane</keyword>
<accession>C6PMI5</accession>
<dbReference type="PROSITE" id="PS00622">
    <property type="entry name" value="HTH_LUXR_1"/>
    <property type="match status" value="1"/>
</dbReference>
<dbReference type="SUPFAM" id="SSF46894">
    <property type="entry name" value="C-terminal effector domain of the bipartite response regulators"/>
    <property type="match status" value="1"/>
</dbReference>
<evidence type="ECO:0000256" key="3">
    <source>
        <dbReference type="ARBA" id="ARBA00023163"/>
    </source>
</evidence>
<dbReference type="Proteomes" id="UP000004198">
    <property type="component" value="Unassembled WGS sequence"/>
</dbReference>
<feature type="transmembrane region" description="Helical" evidence="4">
    <location>
        <begin position="148"/>
        <end position="167"/>
    </location>
</feature>
<dbReference type="AlphaFoldDB" id="C6PMI5"/>
<sequence>MANGVYIFAQLVIGGHMVHIIIILHFLCFSLGVGCITLSWLVYKKHKKSILKDIVIGETIFSIWFLIDTLFIYVRKILSEYNIENIVKVVSYFLAAAVIFYAYRIIKKVKDNGLYKKINVQIKIIIGLIIVTFILFLFSYKIIFLKNVPYLCLIYILQCILGIICCIKEEREIVQEEKKDLKCLTNREKEIAGYICMGLSNKEIGEKLFISANTVKNHVYNIYKKVNVKNKVELINLINKGD</sequence>
<dbReference type="CDD" id="cd06170">
    <property type="entry name" value="LuxR_C_like"/>
    <property type="match status" value="1"/>
</dbReference>
<reference evidence="6 7" key="1">
    <citation type="submission" date="2009-06" db="EMBL/GenBank/DDBJ databases">
        <title>The draft genome of Clostridium carboxidivorans P7.</title>
        <authorList>
            <consortium name="US DOE Joint Genome Institute (JGI-PGF)"/>
            <person name="Lucas S."/>
            <person name="Copeland A."/>
            <person name="Lapidus A."/>
            <person name="Glavina del Rio T."/>
            <person name="Tice H."/>
            <person name="Bruce D."/>
            <person name="Goodwin L."/>
            <person name="Pitluck S."/>
            <person name="Larimer F."/>
            <person name="Land M.L."/>
            <person name="Hauser L."/>
            <person name="Hemme C.L."/>
        </authorList>
    </citation>
    <scope>NUCLEOTIDE SEQUENCE [LARGE SCALE GENOMIC DNA]</scope>
    <source>
        <strain evidence="6 7">P7</strain>
    </source>
</reference>
<evidence type="ECO:0000313" key="6">
    <source>
        <dbReference type="EMBL" id="EET89477.1"/>
    </source>
</evidence>
<dbReference type="STRING" id="536227.Ccar_02985"/>
<keyword evidence="4" id="KW-1133">Transmembrane helix</keyword>
<keyword evidence="7" id="KW-1185">Reference proteome</keyword>
<dbReference type="PRINTS" id="PR00038">
    <property type="entry name" value="HTHLUXR"/>
</dbReference>
<keyword evidence="4" id="KW-0472">Membrane</keyword>
<organism evidence="6 7">
    <name type="scientific">Clostridium carboxidivorans P7</name>
    <dbReference type="NCBI Taxonomy" id="536227"/>
    <lineage>
        <taxon>Bacteria</taxon>
        <taxon>Bacillati</taxon>
        <taxon>Bacillota</taxon>
        <taxon>Clostridia</taxon>
        <taxon>Eubacteriales</taxon>
        <taxon>Clostridiaceae</taxon>
        <taxon>Clostridium</taxon>
    </lineage>
</organism>
<name>C6PMI5_9CLOT</name>
<keyword evidence="3" id="KW-0804">Transcription</keyword>
<dbReference type="PANTHER" id="PTHR44688:SF16">
    <property type="entry name" value="DNA-BINDING TRANSCRIPTIONAL ACTIVATOR DEVR_DOSR"/>
    <property type="match status" value="1"/>
</dbReference>
<feature type="transmembrane region" description="Helical" evidence="4">
    <location>
        <begin position="55"/>
        <end position="74"/>
    </location>
</feature>
<dbReference type="OrthoDB" id="1662986at2"/>
<dbReference type="PROSITE" id="PS50043">
    <property type="entry name" value="HTH_LUXR_2"/>
    <property type="match status" value="1"/>
</dbReference>
<dbReference type="eggNOG" id="COG2197">
    <property type="taxonomic scope" value="Bacteria"/>
</dbReference>
<evidence type="ECO:0000259" key="5">
    <source>
        <dbReference type="PROSITE" id="PS50043"/>
    </source>
</evidence>
<dbReference type="PANTHER" id="PTHR44688">
    <property type="entry name" value="DNA-BINDING TRANSCRIPTIONAL ACTIVATOR DEVR_DOSR"/>
    <property type="match status" value="1"/>
</dbReference>
<feature type="domain" description="HTH luxR-type" evidence="5">
    <location>
        <begin position="177"/>
        <end position="242"/>
    </location>
</feature>
<feature type="transmembrane region" description="Helical" evidence="4">
    <location>
        <begin position="86"/>
        <end position="103"/>
    </location>
</feature>
<dbReference type="InterPro" id="IPR036388">
    <property type="entry name" value="WH-like_DNA-bd_sf"/>
</dbReference>
<dbReference type="EMBL" id="ACVI01000001">
    <property type="protein sequence ID" value="EET89477.1"/>
    <property type="molecule type" value="Genomic_DNA"/>
</dbReference>
<keyword evidence="2" id="KW-0238">DNA-binding</keyword>
<keyword evidence="1" id="KW-0805">Transcription regulation</keyword>
<evidence type="ECO:0000256" key="2">
    <source>
        <dbReference type="ARBA" id="ARBA00023125"/>
    </source>
</evidence>
<comment type="caution">
    <text evidence="6">The sequence shown here is derived from an EMBL/GenBank/DDBJ whole genome shotgun (WGS) entry which is preliminary data.</text>
</comment>
<dbReference type="InterPro" id="IPR000792">
    <property type="entry name" value="Tscrpt_reg_LuxR_C"/>
</dbReference>
<evidence type="ECO:0000256" key="4">
    <source>
        <dbReference type="SAM" id="Phobius"/>
    </source>
</evidence>